<dbReference type="GeneID" id="63802697"/>
<proteinExistence type="predicted"/>
<dbReference type="RefSeq" id="XP_040747189.1">
    <property type="nucleotide sequence ID" value="XM_040886049.1"/>
</dbReference>
<evidence type="ECO:0000313" key="2">
    <source>
        <dbReference type="Proteomes" id="UP000193922"/>
    </source>
</evidence>
<accession>A0A1Y1WKZ9</accession>
<evidence type="ECO:0000313" key="1">
    <source>
        <dbReference type="EMBL" id="ORX73978.1"/>
    </source>
</evidence>
<organism evidence="1 2">
    <name type="scientific">Linderina pennispora</name>
    <dbReference type="NCBI Taxonomy" id="61395"/>
    <lineage>
        <taxon>Eukaryota</taxon>
        <taxon>Fungi</taxon>
        <taxon>Fungi incertae sedis</taxon>
        <taxon>Zoopagomycota</taxon>
        <taxon>Kickxellomycotina</taxon>
        <taxon>Kickxellomycetes</taxon>
        <taxon>Kickxellales</taxon>
        <taxon>Kickxellaceae</taxon>
        <taxon>Linderina</taxon>
    </lineage>
</organism>
<protein>
    <submittedName>
        <fullName evidence="1">Uncharacterized protein</fullName>
    </submittedName>
</protein>
<comment type="caution">
    <text evidence="1">The sequence shown here is derived from an EMBL/GenBank/DDBJ whole genome shotgun (WGS) entry which is preliminary data.</text>
</comment>
<keyword evidence="2" id="KW-1185">Reference proteome</keyword>
<dbReference type="Proteomes" id="UP000193922">
    <property type="component" value="Unassembled WGS sequence"/>
</dbReference>
<reference evidence="1 2" key="1">
    <citation type="submission" date="2016-07" db="EMBL/GenBank/DDBJ databases">
        <title>Pervasive Adenine N6-methylation of Active Genes in Fungi.</title>
        <authorList>
            <consortium name="DOE Joint Genome Institute"/>
            <person name="Mondo S.J."/>
            <person name="Dannebaum R.O."/>
            <person name="Kuo R.C."/>
            <person name="Labutti K."/>
            <person name="Haridas S."/>
            <person name="Kuo A."/>
            <person name="Salamov A."/>
            <person name="Ahrendt S.R."/>
            <person name="Lipzen A."/>
            <person name="Sullivan W."/>
            <person name="Andreopoulos W.B."/>
            <person name="Clum A."/>
            <person name="Lindquist E."/>
            <person name="Daum C."/>
            <person name="Ramamoorthy G.K."/>
            <person name="Gryganskyi A."/>
            <person name="Culley D."/>
            <person name="Magnuson J.K."/>
            <person name="James T.Y."/>
            <person name="O'Malley M.A."/>
            <person name="Stajich J.E."/>
            <person name="Spatafora J.W."/>
            <person name="Visel A."/>
            <person name="Grigoriev I.V."/>
        </authorList>
    </citation>
    <scope>NUCLEOTIDE SEQUENCE [LARGE SCALE GENOMIC DNA]</scope>
    <source>
        <strain evidence="1 2">ATCC 12442</strain>
    </source>
</reference>
<dbReference type="AlphaFoldDB" id="A0A1Y1WKZ9"/>
<sequence>MNESNSISYFRDLVATRDTLNDSLTSSLVNAYGDVVRKEFLRPLANPSVHDMIDLSTCSIDRHGDLLKGIKSDIYRALLPLDTAIWKCLHSALDKYDIVELPGKQPDIFSGIMRSESSRFNCYAFSLSPAKYLPRFIPSGVKTLDNGRLNWRSY</sequence>
<name>A0A1Y1WKZ9_9FUNG</name>
<gene>
    <name evidence="1" type="ORF">DL89DRAFT_263981</name>
</gene>
<dbReference type="EMBL" id="MCFD01000001">
    <property type="protein sequence ID" value="ORX73978.1"/>
    <property type="molecule type" value="Genomic_DNA"/>
</dbReference>